<dbReference type="EMBL" id="JBBPFD010000014">
    <property type="protein sequence ID" value="KAK7899085.1"/>
    <property type="molecule type" value="Genomic_DNA"/>
</dbReference>
<reference evidence="3" key="1">
    <citation type="submission" date="2024-04" db="EMBL/GenBank/DDBJ databases">
        <title>Salinicola lusitanus LLJ914,a marine bacterium isolated from the Okinawa Trough.</title>
        <authorList>
            <person name="Li J."/>
        </authorList>
    </citation>
    <scope>NUCLEOTIDE SEQUENCE [LARGE SCALE GENOMIC DNA]</scope>
</reference>
<evidence type="ECO:0000256" key="1">
    <source>
        <dbReference type="SAM" id="MobiDB-lite"/>
    </source>
</evidence>
<dbReference type="AlphaFoldDB" id="A0AAW0NFP8"/>
<feature type="compositionally biased region" description="Polar residues" evidence="1">
    <location>
        <begin position="92"/>
        <end position="120"/>
    </location>
</feature>
<keyword evidence="3" id="KW-1185">Reference proteome</keyword>
<accession>A0AAW0NFP8</accession>
<comment type="caution">
    <text evidence="2">The sequence shown here is derived from an EMBL/GenBank/DDBJ whole genome shotgun (WGS) entry which is preliminary data.</text>
</comment>
<evidence type="ECO:0000313" key="2">
    <source>
        <dbReference type="EMBL" id="KAK7899085.1"/>
    </source>
</evidence>
<gene>
    <name evidence="2" type="ORF">WMY93_019938</name>
</gene>
<dbReference type="Proteomes" id="UP001460270">
    <property type="component" value="Unassembled WGS sequence"/>
</dbReference>
<proteinExistence type="predicted"/>
<feature type="region of interest" description="Disordered" evidence="1">
    <location>
        <begin position="92"/>
        <end position="127"/>
    </location>
</feature>
<evidence type="ECO:0000313" key="3">
    <source>
        <dbReference type="Proteomes" id="UP001460270"/>
    </source>
</evidence>
<protein>
    <submittedName>
        <fullName evidence="2">Uncharacterized protein</fullName>
    </submittedName>
</protein>
<name>A0AAW0NFP8_9GOBI</name>
<sequence length="189" mass="21065">MKTSRATTAPSSVQGEDDCGVWIDTEKLKRKVQKKRSARPISKLLNPFTDGAGYNVAVALNFTQTKMEMPKTKQSSISNFFTCQRRVLNKMSTSGNPNAGTLEASSTTQDSKSDLSNEPLWSNEDYNHENNEPEAAMWWNLKDEECKLSSPPNIHSDDEEEGAVRAVCTIITSQIFLAAVLLRMDLMQV</sequence>
<organism evidence="2 3">
    <name type="scientific">Mugilogobius chulae</name>
    <name type="common">yellowstripe goby</name>
    <dbReference type="NCBI Taxonomy" id="88201"/>
    <lineage>
        <taxon>Eukaryota</taxon>
        <taxon>Metazoa</taxon>
        <taxon>Chordata</taxon>
        <taxon>Craniata</taxon>
        <taxon>Vertebrata</taxon>
        <taxon>Euteleostomi</taxon>
        <taxon>Actinopterygii</taxon>
        <taxon>Neopterygii</taxon>
        <taxon>Teleostei</taxon>
        <taxon>Neoteleostei</taxon>
        <taxon>Acanthomorphata</taxon>
        <taxon>Gobiaria</taxon>
        <taxon>Gobiiformes</taxon>
        <taxon>Gobioidei</taxon>
        <taxon>Gobiidae</taxon>
        <taxon>Gobionellinae</taxon>
        <taxon>Mugilogobius</taxon>
    </lineage>
</organism>